<evidence type="ECO:0000313" key="2">
    <source>
        <dbReference type="Proteomes" id="UP001289374"/>
    </source>
</evidence>
<reference evidence="1" key="2">
    <citation type="journal article" date="2024" name="Plant">
        <title>Genomic evolution and insights into agronomic trait innovations of Sesamum species.</title>
        <authorList>
            <person name="Miao H."/>
            <person name="Wang L."/>
            <person name="Qu L."/>
            <person name="Liu H."/>
            <person name="Sun Y."/>
            <person name="Le M."/>
            <person name="Wang Q."/>
            <person name="Wei S."/>
            <person name="Zheng Y."/>
            <person name="Lin W."/>
            <person name="Duan Y."/>
            <person name="Cao H."/>
            <person name="Xiong S."/>
            <person name="Wang X."/>
            <person name="Wei L."/>
            <person name="Li C."/>
            <person name="Ma Q."/>
            <person name="Ju M."/>
            <person name="Zhao R."/>
            <person name="Li G."/>
            <person name="Mu C."/>
            <person name="Tian Q."/>
            <person name="Mei H."/>
            <person name="Zhang T."/>
            <person name="Gao T."/>
            <person name="Zhang H."/>
        </authorList>
    </citation>
    <scope>NUCLEOTIDE SEQUENCE</scope>
    <source>
        <strain evidence="1">K16</strain>
    </source>
</reference>
<accession>A0AAE1X1S7</accession>
<dbReference type="Proteomes" id="UP001289374">
    <property type="component" value="Unassembled WGS sequence"/>
</dbReference>
<dbReference type="EMBL" id="JACGWL010000005">
    <property type="protein sequence ID" value="KAK4403197.1"/>
    <property type="molecule type" value="Genomic_DNA"/>
</dbReference>
<reference evidence="1" key="1">
    <citation type="submission" date="2020-06" db="EMBL/GenBank/DDBJ databases">
        <authorList>
            <person name="Li T."/>
            <person name="Hu X."/>
            <person name="Zhang T."/>
            <person name="Song X."/>
            <person name="Zhang H."/>
            <person name="Dai N."/>
            <person name="Sheng W."/>
            <person name="Hou X."/>
            <person name="Wei L."/>
        </authorList>
    </citation>
    <scope>NUCLEOTIDE SEQUENCE</scope>
    <source>
        <strain evidence="1">K16</strain>
        <tissue evidence="1">Leaf</tissue>
    </source>
</reference>
<dbReference type="AlphaFoldDB" id="A0AAE1X1S7"/>
<dbReference type="PANTHER" id="PTHR48185:SF1">
    <property type="entry name" value="NADH:QUINONE OXIDOREDUCTASE_MRP ANTIPORTER MEMBRANE SUBUNIT DOMAIN-CONTAINING PROTEIN"/>
    <property type="match status" value="1"/>
</dbReference>
<dbReference type="PANTHER" id="PTHR48185">
    <property type="entry name" value="BNACNNG12700D PROTEIN"/>
    <property type="match status" value="1"/>
</dbReference>
<evidence type="ECO:0000313" key="1">
    <source>
        <dbReference type="EMBL" id="KAK4403197.1"/>
    </source>
</evidence>
<sequence>MRRCFENDNVSLKCCSPVLYIISEGPYVPQDQDRDDFSDVRGSTDPTFPRLNKSGALRSTAQMVPYEVSVGLILIVRLVSVFGSAKAIARLFPYPNPGMAEEDHLTYNSLTELDPFGKPIRQNENCIDVPRLSPMKHDTHSLNAILSASLYRTLDAQSRGRRLGTFQTNPQMLRTARLGIEDPVETCIKYCSRVSSAGDVGRLCSFSGLVGKSRAYEDCILDVPSSGCVVRHTQHKPYLVQSEYVARTVDSKRGSVPCHYMIENSPMHLEMV</sequence>
<comment type="caution">
    <text evidence="1">The sequence shown here is derived from an EMBL/GenBank/DDBJ whole genome shotgun (WGS) entry which is preliminary data.</text>
</comment>
<gene>
    <name evidence="1" type="ORF">Sango_1060400</name>
</gene>
<proteinExistence type="predicted"/>
<keyword evidence="2" id="KW-1185">Reference proteome</keyword>
<name>A0AAE1X1S7_9LAMI</name>
<protein>
    <submittedName>
        <fullName evidence="1">Uncharacterized protein</fullName>
    </submittedName>
</protein>
<organism evidence="1 2">
    <name type="scientific">Sesamum angolense</name>
    <dbReference type="NCBI Taxonomy" id="2727404"/>
    <lineage>
        <taxon>Eukaryota</taxon>
        <taxon>Viridiplantae</taxon>
        <taxon>Streptophyta</taxon>
        <taxon>Embryophyta</taxon>
        <taxon>Tracheophyta</taxon>
        <taxon>Spermatophyta</taxon>
        <taxon>Magnoliopsida</taxon>
        <taxon>eudicotyledons</taxon>
        <taxon>Gunneridae</taxon>
        <taxon>Pentapetalae</taxon>
        <taxon>asterids</taxon>
        <taxon>lamiids</taxon>
        <taxon>Lamiales</taxon>
        <taxon>Pedaliaceae</taxon>
        <taxon>Sesamum</taxon>
    </lineage>
</organism>